<reference evidence="8" key="1">
    <citation type="journal article" date="2015" name="J. Biotechnol.">
        <title>Complete genome sequence of Streptomyces ambofaciens ATCC 23877, the spiramycin producer.</title>
        <authorList>
            <person name="Thibessard A."/>
            <person name="Haas D."/>
            <person name="Gerbaud C."/>
            <person name="Aigle B."/>
            <person name="Lautru S."/>
            <person name="Pernodet J.L."/>
            <person name="Leblond P."/>
        </authorList>
    </citation>
    <scope>NUCLEOTIDE SEQUENCE [LARGE SCALE GENOMIC DNA]</scope>
    <source>
        <strain evidence="8">ATCC 23877 / 3486 / DSM 40053 / JCM 4204 / NBRC 12836 / NRRL B-2516</strain>
    </source>
</reference>
<evidence type="ECO:0000259" key="6">
    <source>
        <dbReference type="PROSITE" id="PS51935"/>
    </source>
</evidence>
<dbReference type="AlphaFoldDB" id="A0A0K2B320"/>
<evidence type="ECO:0000313" key="8">
    <source>
        <dbReference type="Proteomes" id="UP000061018"/>
    </source>
</evidence>
<comment type="similarity">
    <text evidence="1">Belongs to the peptidase C40 family.</text>
</comment>
<proteinExistence type="inferred from homology"/>
<gene>
    <name evidence="7" type="ORF">SAM23877_6491</name>
</gene>
<dbReference type="Gene3D" id="3.90.1720.10">
    <property type="entry name" value="endopeptidase domain like (from Nostoc punctiforme)"/>
    <property type="match status" value="1"/>
</dbReference>
<keyword evidence="4" id="KW-0788">Thiol protease</keyword>
<dbReference type="Proteomes" id="UP000061018">
    <property type="component" value="Chromosome"/>
</dbReference>
<dbReference type="CDD" id="cd00254">
    <property type="entry name" value="LT-like"/>
    <property type="match status" value="1"/>
</dbReference>
<dbReference type="SUPFAM" id="SSF54001">
    <property type="entry name" value="Cysteine proteinases"/>
    <property type="match status" value="1"/>
</dbReference>
<dbReference type="RefSeq" id="WP_079030538.1">
    <property type="nucleotide sequence ID" value="NZ_CP012382.1"/>
</dbReference>
<protein>
    <submittedName>
        <fullName evidence="7">Putative secreted transglycosylase</fullName>
    </submittedName>
</protein>
<dbReference type="SUPFAM" id="SSF53955">
    <property type="entry name" value="Lysozyme-like"/>
    <property type="match status" value="1"/>
</dbReference>
<feature type="chain" id="PRO_5038610951" evidence="5">
    <location>
        <begin position="25"/>
        <end position="349"/>
    </location>
</feature>
<evidence type="ECO:0000313" key="7">
    <source>
        <dbReference type="EMBL" id="AKZ59536.1"/>
    </source>
</evidence>
<dbReference type="InterPro" id="IPR051794">
    <property type="entry name" value="PG_Endopeptidase_C40"/>
</dbReference>
<dbReference type="Gene3D" id="1.10.530.10">
    <property type="match status" value="1"/>
</dbReference>
<keyword evidence="3" id="KW-0378">Hydrolase</keyword>
<keyword evidence="2" id="KW-0645">Protease</keyword>
<evidence type="ECO:0000256" key="1">
    <source>
        <dbReference type="ARBA" id="ARBA00007074"/>
    </source>
</evidence>
<dbReference type="EMBL" id="CP012382">
    <property type="protein sequence ID" value="AKZ59536.1"/>
    <property type="molecule type" value="Genomic_DNA"/>
</dbReference>
<dbReference type="InterPro" id="IPR008258">
    <property type="entry name" value="Transglycosylase_SLT_dom_1"/>
</dbReference>
<accession>A0A0K2B320</accession>
<evidence type="ECO:0000256" key="2">
    <source>
        <dbReference type="ARBA" id="ARBA00022670"/>
    </source>
</evidence>
<dbReference type="KEGG" id="samb:SAM23877_6491"/>
<dbReference type="PANTHER" id="PTHR47359">
    <property type="entry name" value="PEPTIDOGLYCAN DL-ENDOPEPTIDASE CWLO"/>
    <property type="match status" value="1"/>
</dbReference>
<dbReference type="PROSITE" id="PS51935">
    <property type="entry name" value="NLPC_P60"/>
    <property type="match status" value="1"/>
</dbReference>
<evidence type="ECO:0000256" key="5">
    <source>
        <dbReference type="SAM" id="SignalP"/>
    </source>
</evidence>
<evidence type="ECO:0000256" key="4">
    <source>
        <dbReference type="ARBA" id="ARBA00022807"/>
    </source>
</evidence>
<dbReference type="InterPro" id="IPR000064">
    <property type="entry name" value="NLP_P60_dom"/>
</dbReference>
<evidence type="ECO:0000256" key="3">
    <source>
        <dbReference type="ARBA" id="ARBA00022801"/>
    </source>
</evidence>
<organism evidence="7 8">
    <name type="scientific">Streptomyces ambofaciens (strain ATCC 23877 / 3486 / DSM 40053 / JCM 4204 / NBRC 12836 / NRRL B-2516)</name>
    <dbReference type="NCBI Taxonomy" id="278992"/>
    <lineage>
        <taxon>Bacteria</taxon>
        <taxon>Bacillati</taxon>
        <taxon>Actinomycetota</taxon>
        <taxon>Actinomycetes</taxon>
        <taxon>Kitasatosporales</taxon>
        <taxon>Streptomycetaceae</taxon>
        <taxon>Streptomyces</taxon>
    </lineage>
</organism>
<dbReference type="GO" id="GO:0006508">
    <property type="term" value="P:proteolysis"/>
    <property type="evidence" value="ECO:0007669"/>
    <property type="project" value="UniProtKB-KW"/>
</dbReference>
<sequence>MKVLIRAAAAVAALLVLAVTGLMAMVLVDGDAEATEVSGGGGAGGLKGVPEEFRTWILKAAEECEQPEMSPALLAAQLYQESRFETLARSHVGAQGPAQFMPGTWATWGRDSDNNGEASPWDIGDAVMAQGRMMCSLIKQANSSGYGGDARSLALAGYNAGWGAVEKYRGIPPYAETQNYVRIILSTMKRFEGPNRLQIEGSGSGADALRKAAGRLGTPYAYGGGGPGGPSLGFCTGGGGYRNGTCVADDTVGFDCSSLVQYAYWPDLKLPRTAAAQYGATSDRAVSRQDLKPGDLLFWSHGGSGAIYHVALYAGDGNVLHAPRTGKTVELVALATAMPDRDYYGATRP</sequence>
<feature type="signal peptide" evidence="5">
    <location>
        <begin position="1"/>
        <end position="24"/>
    </location>
</feature>
<dbReference type="GO" id="GO:0008234">
    <property type="term" value="F:cysteine-type peptidase activity"/>
    <property type="evidence" value="ECO:0007669"/>
    <property type="project" value="UniProtKB-KW"/>
</dbReference>
<dbReference type="InterPro" id="IPR023346">
    <property type="entry name" value="Lysozyme-like_dom_sf"/>
</dbReference>
<dbReference type="InterPro" id="IPR038765">
    <property type="entry name" value="Papain-like_cys_pep_sf"/>
</dbReference>
<dbReference type="Pfam" id="PF00877">
    <property type="entry name" value="NLPC_P60"/>
    <property type="match status" value="1"/>
</dbReference>
<name>A0A0K2B320_STRA7</name>
<dbReference type="Pfam" id="PF01464">
    <property type="entry name" value="SLT"/>
    <property type="match status" value="1"/>
</dbReference>
<feature type="domain" description="NlpC/P60" evidence="6">
    <location>
        <begin position="202"/>
        <end position="349"/>
    </location>
</feature>
<keyword evidence="5" id="KW-0732">Signal</keyword>
<dbReference type="PANTHER" id="PTHR47359:SF3">
    <property type="entry name" value="NLP_P60 DOMAIN-CONTAINING PROTEIN-RELATED"/>
    <property type="match status" value="1"/>
</dbReference>